<keyword evidence="5" id="KW-0571">Peptide transport</keyword>
<evidence type="ECO:0000256" key="7">
    <source>
        <dbReference type="ARBA" id="ARBA00022989"/>
    </source>
</evidence>
<comment type="caution">
    <text evidence="10">The sequence shown here is derived from an EMBL/GenBank/DDBJ whole genome shotgun (WGS) entry which is preliminary data.</text>
</comment>
<evidence type="ECO:0000256" key="6">
    <source>
        <dbReference type="ARBA" id="ARBA00022927"/>
    </source>
</evidence>
<evidence type="ECO:0000256" key="3">
    <source>
        <dbReference type="ARBA" id="ARBA00022448"/>
    </source>
</evidence>
<dbReference type="Proteomes" id="UP001180020">
    <property type="component" value="Unassembled WGS sequence"/>
</dbReference>
<sequence length="247" mass="27825">MEDSVTAQIIGSGRNGLGIGSFSLDWTVISGYLGNPLVMPFFTLVNSMAGFILIAYIITPVAYWTNSYNAKRFPIFSISVYDKDGHQYNVSRIINENKFVFDQTAYDDYSKIYLSAYNVYYYGFVFATVATTITYVALYYGRTIWSQFQQASDKQPTIFSAEMYKTELQVPFWSVLLACGLALICILPMSVIEATTGQYIDLNVIFDIVGGYLYHGRPLAKMTFGLYGIVGLRQSLLFLEILRCAIT</sequence>
<evidence type="ECO:0000256" key="8">
    <source>
        <dbReference type="ARBA" id="ARBA00023136"/>
    </source>
</evidence>
<keyword evidence="7 9" id="KW-1133">Transmembrane helix</keyword>
<protein>
    <submittedName>
        <fullName evidence="10">Oligopeptide transporter 1</fullName>
    </submittedName>
</protein>
<dbReference type="AlphaFoldDB" id="A0AAV9E8B3"/>
<feature type="transmembrane region" description="Helical" evidence="9">
    <location>
        <begin position="119"/>
        <end position="140"/>
    </location>
</feature>
<keyword evidence="3" id="KW-0813">Transport</keyword>
<accession>A0AAV9E8B3</accession>
<comment type="similarity">
    <text evidence="2">Belongs to the oligopeptide OPT transporter (TC 2.A.67.1) family.</text>
</comment>
<dbReference type="InterPro" id="IPR004813">
    <property type="entry name" value="OPT"/>
</dbReference>
<keyword evidence="11" id="KW-1185">Reference proteome</keyword>
<name>A0AAV9E8B3_ACOCL</name>
<evidence type="ECO:0000313" key="11">
    <source>
        <dbReference type="Proteomes" id="UP001180020"/>
    </source>
</evidence>
<feature type="transmembrane region" description="Helical" evidence="9">
    <location>
        <begin position="41"/>
        <end position="64"/>
    </location>
</feature>
<gene>
    <name evidence="10" type="primary">OPT1</name>
    <name evidence="10" type="ORF">QJS10_CPA08g01758</name>
</gene>
<dbReference type="GO" id="GO:0016020">
    <property type="term" value="C:membrane"/>
    <property type="evidence" value="ECO:0007669"/>
    <property type="project" value="UniProtKB-SubCell"/>
</dbReference>
<keyword evidence="4 9" id="KW-0812">Transmembrane</keyword>
<keyword evidence="6" id="KW-0653">Protein transport</keyword>
<keyword evidence="8 9" id="KW-0472">Membrane</keyword>
<evidence type="ECO:0000313" key="10">
    <source>
        <dbReference type="EMBL" id="KAK1310011.1"/>
    </source>
</evidence>
<dbReference type="PANTHER" id="PTHR22601">
    <property type="entry name" value="ISP4 LIKE PROTEIN"/>
    <property type="match status" value="1"/>
</dbReference>
<evidence type="ECO:0000256" key="5">
    <source>
        <dbReference type="ARBA" id="ARBA00022856"/>
    </source>
</evidence>
<dbReference type="EMBL" id="JAUJYO010000008">
    <property type="protein sequence ID" value="KAK1310011.1"/>
    <property type="molecule type" value="Genomic_DNA"/>
</dbReference>
<comment type="subcellular location">
    <subcellularLocation>
        <location evidence="1">Membrane</location>
        <topology evidence="1">Multi-pass membrane protein</topology>
    </subcellularLocation>
</comment>
<feature type="transmembrane region" description="Helical" evidence="9">
    <location>
        <begin position="172"/>
        <end position="192"/>
    </location>
</feature>
<reference evidence="10" key="1">
    <citation type="journal article" date="2023" name="Nat. Commun.">
        <title>Diploid and tetraploid genomes of Acorus and the evolution of monocots.</title>
        <authorList>
            <person name="Ma L."/>
            <person name="Liu K.W."/>
            <person name="Li Z."/>
            <person name="Hsiao Y.Y."/>
            <person name="Qi Y."/>
            <person name="Fu T."/>
            <person name="Tang G.D."/>
            <person name="Zhang D."/>
            <person name="Sun W.H."/>
            <person name="Liu D.K."/>
            <person name="Li Y."/>
            <person name="Chen G.Z."/>
            <person name="Liu X.D."/>
            <person name="Liao X.Y."/>
            <person name="Jiang Y.T."/>
            <person name="Yu X."/>
            <person name="Hao Y."/>
            <person name="Huang J."/>
            <person name="Zhao X.W."/>
            <person name="Ke S."/>
            <person name="Chen Y.Y."/>
            <person name="Wu W.L."/>
            <person name="Hsu J.L."/>
            <person name="Lin Y.F."/>
            <person name="Huang M.D."/>
            <person name="Li C.Y."/>
            <person name="Huang L."/>
            <person name="Wang Z.W."/>
            <person name="Zhao X."/>
            <person name="Zhong W.Y."/>
            <person name="Peng D.H."/>
            <person name="Ahmad S."/>
            <person name="Lan S."/>
            <person name="Zhang J.S."/>
            <person name="Tsai W.C."/>
            <person name="Van de Peer Y."/>
            <person name="Liu Z.J."/>
        </authorList>
    </citation>
    <scope>NUCLEOTIDE SEQUENCE</scope>
    <source>
        <strain evidence="10">CP</strain>
    </source>
</reference>
<dbReference type="GO" id="GO:0035673">
    <property type="term" value="F:oligopeptide transmembrane transporter activity"/>
    <property type="evidence" value="ECO:0007669"/>
    <property type="project" value="InterPro"/>
</dbReference>
<organism evidence="10 11">
    <name type="scientific">Acorus calamus</name>
    <name type="common">Sweet flag</name>
    <dbReference type="NCBI Taxonomy" id="4465"/>
    <lineage>
        <taxon>Eukaryota</taxon>
        <taxon>Viridiplantae</taxon>
        <taxon>Streptophyta</taxon>
        <taxon>Embryophyta</taxon>
        <taxon>Tracheophyta</taxon>
        <taxon>Spermatophyta</taxon>
        <taxon>Magnoliopsida</taxon>
        <taxon>Liliopsida</taxon>
        <taxon>Acoraceae</taxon>
        <taxon>Acorus</taxon>
    </lineage>
</organism>
<dbReference type="GO" id="GO:0015031">
    <property type="term" value="P:protein transport"/>
    <property type="evidence" value="ECO:0007669"/>
    <property type="project" value="UniProtKB-KW"/>
</dbReference>
<evidence type="ECO:0000256" key="4">
    <source>
        <dbReference type="ARBA" id="ARBA00022692"/>
    </source>
</evidence>
<proteinExistence type="inferred from homology"/>
<evidence type="ECO:0000256" key="2">
    <source>
        <dbReference type="ARBA" id="ARBA00005484"/>
    </source>
</evidence>
<evidence type="ECO:0000256" key="1">
    <source>
        <dbReference type="ARBA" id="ARBA00004141"/>
    </source>
</evidence>
<evidence type="ECO:0000256" key="9">
    <source>
        <dbReference type="SAM" id="Phobius"/>
    </source>
</evidence>
<dbReference type="InterPro" id="IPR004648">
    <property type="entry name" value="Oligpept_transpt"/>
</dbReference>
<reference evidence="10" key="2">
    <citation type="submission" date="2023-06" db="EMBL/GenBank/DDBJ databases">
        <authorList>
            <person name="Ma L."/>
            <person name="Liu K.-W."/>
            <person name="Li Z."/>
            <person name="Hsiao Y.-Y."/>
            <person name="Qi Y."/>
            <person name="Fu T."/>
            <person name="Tang G."/>
            <person name="Zhang D."/>
            <person name="Sun W.-H."/>
            <person name="Liu D.-K."/>
            <person name="Li Y."/>
            <person name="Chen G.-Z."/>
            <person name="Liu X.-D."/>
            <person name="Liao X.-Y."/>
            <person name="Jiang Y.-T."/>
            <person name="Yu X."/>
            <person name="Hao Y."/>
            <person name="Huang J."/>
            <person name="Zhao X.-W."/>
            <person name="Ke S."/>
            <person name="Chen Y.-Y."/>
            <person name="Wu W.-L."/>
            <person name="Hsu J.-L."/>
            <person name="Lin Y.-F."/>
            <person name="Huang M.-D."/>
            <person name="Li C.-Y."/>
            <person name="Huang L."/>
            <person name="Wang Z.-W."/>
            <person name="Zhao X."/>
            <person name="Zhong W.-Y."/>
            <person name="Peng D.-H."/>
            <person name="Ahmad S."/>
            <person name="Lan S."/>
            <person name="Zhang J.-S."/>
            <person name="Tsai W.-C."/>
            <person name="Van De Peer Y."/>
            <person name="Liu Z.-J."/>
        </authorList>
    </citation>
    <scope>NUCLEOTIDE SEQUENCE</scope>
    <source>
        <strain evidence="10">CP</strain>
        <tissue evidence="10">Leaves</tissue>
    </source>
</reference>
<dbReference type="Pfam" id="PF03169">
    <property type="entry name" value="OPT"/>
    <property type="match status" value="1"/>
</dbReference>